<dbReference type="InterPro" id="IPR056889">
    <property type="entry name" value="NET2A-D/KIP1-like_C"/>
</dbReference>
<keyword evidence="6" id="KW-1185">Reference proteome</keyword>
<evidence type="ECO:0000256" key="1">
    <source>
        <dbReference type="ARBA" id="ARBA00023054"/>
    </source>
</evidence>
<dbReference type="EMBL" id="JACGWO010000004">
    <property type="protein sequence ID" value="KAK4430515.1"/>
    <property type="molecule type" value="Genomic_DNA"/>
</dbReference>
<feature type="compositionally biased region" description="Basic and acidic residues" evidence="3">
    <location>
        <begin position="552"/>
        <end position="564"/>
    </location>
</feature>
<gene>
    <name evidence="5" type="ORF">Salat_1352200</name>
</gene>
<accession>A0AAE1YHS7</accession>
<dbReference type="SUPFAM" id="SSF90257">
    <property type="entry name" value="Myosin rod fragments"/>
    <property type="match status" value="1"/>
</dbReference>
<name>A0AAE1YHS7_9LAMI</name>
<proteinExistence type="predicted"/>
<feature type="compositionally biased region" description="Polar residues" evidence="3">
    <location>
        <begin position="471"/>
        <end position="483"/>
    </location>
</feature>
<feature type="compositionally biased region" description="Basic and acidic residues" evidence="3">
    <location>
        <begin position="484"/>
        <end position="493"/>
    </location>
</feature>
<feature type="compositionally biased region" description="Basic and acidic residues" evidence="3">
    <location>
        <begin position="306"/>
        <end position="320"/>
    </location>
</feature>
<feature type="compositionally biased region" description="Acidic residues" evidence="3">
    <location>
        <begin position="723"/>
        <end position="733"/>
    </location>
</feature>
<comment type="caution">
    <text evidence="5">The sequence shown here is derived from an EMBL/GenBank/DDBJ whole genome shotgun (WGS) entry which is preliminary data.</text>
</comment>
<keyword evidence="5" id="KW-0418">Kinase</keyword>
<reference evidence="5" key="2">
    <citation type="journal article" date="2024" name="Plant">
        <title>Genomic evolution and insights into agronomic trait innovations of Sesamum species.</title>
        <authorList>
            <person name="Miao H."/>
            <person name="Wang L."/>
            <person name="Qu L."/>
            <person name="Liu H."/>
            <person name="Sun Y."/>
            <person name="Le M."/>
            <person name="Wang Q."/>
            <person name="Wei S."/>
            <person name="Zheng Y."/>
            <person name="Lin W."/>
            <person name="Duan Y."/>
            <person name="Cao H."/>
            <person name="Xiong S."/>
            <person name="Wang X."/>
            <person name="Wei L."/>
            <person name="Li C."/>
            <person name="Ma Q."/>
            <person name="Ju M."/>
            <person name="Zhao R."/>
            <person name="Li G."/>
            <person name="Mu C."/>
            <person name="Tian Q."/>
            <person name="Mei H."/>
            <person name="Zhang T."/>
            <person name="Gao T."/>
            <person name="Zhang H."/>
        </authorList>
    </citation>
    <scope>NUCLEOTIDE SEQUENCE</scope>
    <source>
        <strain evidence="5">3651</strain>
    </source>
</reference>
<feature type="compositionally biased region" description="Basic and acidic residues" evidence="3">
    <location>
        <begin position="701"/>
        <end position="722"/>
    </location>
</feature>
<feature type="region of interest" description="Disordered" evidence="3">
    <location>
        <begin position="548"/>
        <end position="579"/>
    </location>
</feature>
<dbReference type="InterPro" id="IPR011684">
    <property type="entry name" value="NAB"/>
</dbReference>
<feature type="compositionally biased region" description="Low complexity" evidence="3">
    <location>
        <begin position="494"/>
        <end position="504"/>
    </location>
</feature>
<evidence type="ECO:0000256" key="3">
    <source>
        <dbReference type="SAM" id="MobiDB-lite"/>
    </source>
</evidence>
<evidence type="ECO:0000313" key="6">
    <source>
        <dbReference type="Proteomes" id="UP001293254"/>
    </source>
</evidence>
<dbReference type="Pfam" id="PF07765">
    <property type="entry name" value="KIP1"/>
    <property type="match status" value="1"/>
</dbReference>
<evidence type="ECO:0000259" key="4">
    <source>
        <dbReference type="PROSITE" id="PS51774"/>
    </source>
</evidence>
<keyword evidence="5" id="KW-0808">Transferase</keyword>
<dbReference type="PANTHER" id="PTHR31631:SF0">
    <property type="entry name" value="PROTEIN NETWORKED 2D"/>
    <property type="match status" value="1"/>
</dbReference>
<dbReference type="InterPro" id="IPR056888">
    <property type="entry name" value="NET2A-D/KIP1-like_dom"/>
</dbReference>
<sequence length="989" mass="112264">MLQRAASNACSWWWASHIRTKQSKWLEQSMLDMEEKVQGMLKLIEEDGDSFAKRAEMYYKRRPEIISSVEESYRAYKALADRYDMLSKELQNANHTIATVFPEQVQFAMDEDEYCPTPKNPKAPHIASGNAANVPKVPKAPMENLKGFISTATKPFQVKKSSKGQKKKKKAGVKSGMSKEEALVEIDKLHKETLALQTVKEFVKSSYESGLAKYWEIENQIMEMQDKVCRMQDEFDVEIVIEDNEARTLMANAALKSCQETLTALEEKQEQSTREAQEEVKKIESARELLKSLRIECIQEQTGEQKTSKDDKDAGKSESPLKDVSDLVELWTEIDPLTITALDLSSVEAMTVTELAEKIDELVNKVISLETAVSSQTVLINTFRMEADDLHAQIKNLEKEKKSLIGDTHDLSTRVKEMEEKLNRLEALNKNVEKQNSNLQSTFAEARSSLGQLSNKLNNVKPDEDGEETDSSQNEVKQSSPENKLQEKVKDQKVSAGGKSSSSGHKSREEIKDQKVSVGKSSSSEQKLQEEIKAKKVPVLSPGISGKLVRASKTEEKEDVKEVDVNVESSEPSVSKQEVAKLPSKRSVTFLDGKEQVSVGDFDDIKDEALANMVKEDEVNWQQVLLNGTDDREKVLLKEYTTVLRNYKDIKKKLMDVEKRERDSQFDMTVQMRELKEAILKRDQELQLLRQKLNQLQSNKDATEERGIPPDSSEDRSVKPESESVDVEVEEDGSAPASVEKEDVTVIKLVFVDKPPTISPVEEKLRVAIDAILDENLDFWLRFSTAYHQVQKFKSEVQDLQDETSKLKDKKKSEGCASPQIKSEARPIYKHFREIQTELTVWLDQSATLKDELKSRFASLCGIQEDITTALKEGVEEEEIQFNSHQAAKLQGEVLNMKQENNKVREELQTGLDHISVLQLEIEKTLKQLNDEFGITSDQPQLQHTMSKSRVPLRSFIFGGKPKKQKSIFSFMHPNRKFHVVRTGFALTN</sequence>
<dbReference type="PANTHER" id="PTHR31631">
    <property type="entry name" value="PROTEIN NETWORKED 2D"/>
    <property type="match status" value="1"/>
</dbReference>
<feature type="region of interest" description="Disordered" evidence="3">
    <location>
        <begin position="698"/>
        <end position="738"/>
    </location>
</feature>
<dbReference type="GO" id="GO:0003779">
    <property type="term" value="F:actin binding"/>
    <property type="evidence" value="ECO:0007669"/>
    <property type="project" value="InterPro"/>
</dbReference>
<feature type="region of interest" description="Disordered" evidence="3">
    <location>
        <begin position="450"/>
        <end position="529"/>
    </location>
</feature>
<feature type="domain" description="NAB" evidence="4">
    <location>
        <begin position="10"/>
        <end position="90"/>
    </location>
</feature>
<keyword evidence="1 2" id="KW-0175">Coiled coil</keyword>
<dbReference type="PROSITE" id="PS51774">
    <property type="entry name" value="NAB"/>
    <property type="match status" value="1"/>
</dbReference>
<dbReference type="Pfam" id="PF25014">
    <property type="entry name" value="NET2A"/>
    <property type="match status" value="1"/>
</dbReference>
<evidence type="ECO:0000313" key="5">
    <source>
        <dbReference type="EMBL" id="KAK4430515.1"/>
    </source>
</evidence>
<feature type="coiled-coil region" evidence="2">
    <location>
        <begin position="352"/>
        <end position="449"/>
    </location>
</feature>
<feature type="region of interest" description="Disordered" evidence="3">
    <location>
        <begin position="301"/>
        <end position="320"/>
    </location>
</feature>
<reference evidence="5" key="1">
    <citation type="submission" date="2020-06" db="EMBL/GenBank/DDBJ databases">
        <authorList>
            <person name="Li T."/>
            <person name="Hu X."/>
            <person name="Zhang T."/>
            <person name="Song X."/>
            <person name="Zhang H."/>
            <person name="Dai N."/>
            <person name="Sheng W."/>
            <person name="Hou X."/>
            <person name="Wei L."/>
        </authorList>
    </citation>
    <scope>NUCLEOTIDE SEQUENCE</scope>
    <source>
        <strain evidence="5">3651</strain>
        <tissue evidence="5">Leaf</tissue>
    </source>
</reference>
<feature type="coiled-coil region" evidence="2">
    <location>
        <begin position="255"/>
        <end position="296"/>
    </location>
</feature>
<dbReference type="AlphaFoldDB" id="A0AAE1YHS7"/>
<feature type="compositionally biased region" description="Basic and acidic residues" evidence="3">
    <location>
        <begin position="506"/>
        <end position="515"/>
    </location>
</feature>
<dbReference type="Proteomes" id="UP001293254">
    <property type="component" value="Unassembled WGS sequence"/>
</dbReference>
<dbReference type="Pfam" id="PF24918">
    <property type="entry name" value="NET2A_C"/>
    <property type="match status" value="1"/>
</dbReference>
<evidence type="ECO:0000256" key="2">
    <source>
        <dbReference type="SAM" id="Coils"/>
    </source>
</evidence>
<organism evidence="5 6">
    <name type="scientific">Sesamum alatum</name>
    <dbReference type="NCBI Taxonomy" id="300844"/>
    <lineage>
        <taxon>Eukaryota</taxon>
        <taxon>Viridiplantae</taxon>
        <taxon>Streptophyta</taxon>
        <taxon>Embryophyta</taxon>
        <taxon>Tracheophyta</taxon>
        <taxon>Spermatophyta</taxon>
        <taxon>Magnoliopsida</taxon>
        <taxon>eudicotyledons</taxon>
        <taxon>Gunneridae</taxon>
        <taxon>Pentapetalae</taxon>
        <taxon>asterids</taxon>
        <taxon>lamiids</taxon>
        <taxon>Lamiales</taxon>
        <taxon>Pedaliaceae</taxon>
        <taxon>Sesamum</taxon>
    </lineage>
</organism>
<dbReference type="GO" id="GO:0016301">
    <property type="term" value="F:kinase activity"/>
    <property type="evidence" value="ECO:0007669"/>
    <property type="project" value="UniProtKB-KW"/>
</dbReference>
<protein>
    <submittedName>
        <fullName evidence="5">Kinase-interacting protein 1</fullName>
    </submittedName>
</protein>